<comment type="caution">
    <text evidence="1">The sequence shown here is derived from an EMBL/GenBank/DDBJ whole genome shotgun (WGS) entry which is preliminary data.</text>
</comment>
<proteinExistence type="predicted"/>
<accession>A0ABT2BBU3</accession>
<dbReference type="InterPro" id="IPR035093">
    <property type="entry name" value="RelE/ParE_toxin_dom_sf"/>
</dbReference>
<evidence type="ECO:0000313" key="1">
    <source>
        <dbReference type="EMBL" id="MCS0605997.1"/>
    </source>
</evidence>
<dbReference type="SUPFAM" id="SSF143011">
    <property type="entry name" value="RelE-like"/>
    <property type="match status" value="1"/>
</dbReference>
<name>A0ABT2BBU3_9ACTN</name>
<organism evidence="1 2">
    <name type="scientific">Streptomyces pyxinicus</name>
    <dbReference type="NCBI Taxonomy" id="2970331"/>
    <lineage>
        <taxon>Bacteria</taxon>
        <taxon>Bacillati</taxon>
        <taxon>Actinomycetota</taxon>
        <taxon>Actinomycetes</taxon>
        <taxon>Kitasatosporales</taxon>
        <taxon>Streptomycetaceae</taxon>
        <taxon>Streptomyces</taxon>
    </lineage>
</organism>
<dbReference type="EMBL" id="JANUGP010000042">
    <property type="protein sequence ID" value="MCS0605997.1"/>
    <property type="molecule type" value="Genomic_DNA"/>
</dbReference>
<evidence type="ECO:0000313" key="2">
    <source>
        <dbReference type="Proteomes" id="UP001205612"/>
    </source>
</evidence>
<protein>
    <submittedName>
        <fullName evidence="1">Uncharacterized protein</fullName>
    </submittedName>
</protein>
<reference evidence="1 2" key="1">
    <citation type="submission" date="2022-08" db="EMBL/GenBank/DDBJ databases">
        <authorList>
            <person name="Somphong A."/>
            <person name="Phongsopitanun W."/>
        </authorList>
    </citation>
    <scope>NUCLEOTIDE SEQUENCE [LARGE SCALE GENOMIC DNA]</scope>
    <source>
        <strain evidence="1 2">LP11</strain>
    </source>
</reference>
<dbReference type="RefSeq" id="WP_258783360.1">
    <property type="nucleotide sequence ID" value="NZ_JANUGP010000042.1"/>
</dbReference>
<gene>
    <name evidence="1" type="ORF">NX794_33035</name>
</gene>
<sequence length="88" mass="9829">MSDAGDTWPARLAPPASTYLAALDPPVQEMVRDLLDIASRSPWSWPQWDRTDPEGEDLRRASVGPLTVVYFVNRSLGHLRVIDIVWAG</sequence>
<keyword evidence="2" id="KW-1185">Reference proteome</keyword>
<dbReference type="Proteomes" id="UP001205612">
    <property type="component" value="Unassembled WGS sequence"/>
</dbReference>